<keyword evidence="3" id="KW-1185">Reference proteome</keyword>
<dbReference type="Proteomes" id="UP000016933">
    <property type="component" value="Unassembled WGS sequence"/>
</dbReference>
<name>N1PD62_DOTSN</name>
<feature type="region of interest" description="Disordered" evidence="1">
    <location>
        <begin position="13"/>
        <end position="36"/>
    </location>
</feature>
<reference evidence="2 3" key="2">
    <citation type="journal article" date="2012" name="PLoS Pathog.">
        <title>Diverse lifestyles and strategies of plant pathogenesis encoded in the genomes of eighteen Dothideomycetes fungi.</title>
        <authorList>
            <person name="Ohm R.A."/>
            <person name="Feau N."/>
            <person name="Henrissat B."/>
            <person name="Schoch C.L."/>
            <person name="Horwitz B.A."/>
            <person name="Barry K.W."/>
            <person name="Condon B.J."/>
            <person name="Copeland A.C."/>
            <person name="Dhillon B."/>
            <person name="Glaser F."/>
            <person name="Hesse C.N."/>
            <person name="Kosti I."/>
            <person name="LaButti K."/>
            <person name="Lindquist E.A."/>
            <person name="Lucas S."/>
            <person name="Salamov A.A."/>
            <person name="Bradshaw R.E."/>
            <person name="Ciuffetti L."/>
            <person name="Hamelin R.C."/>
            <person name="Kema G.H.J."/>
            <person name="Lawrence C."/>
            <person name="Scott J.A."/>
            <person name="Spatafora J.W."/>
            <person name="Turgeon B.G."/>
            <person name="de Wit P.J.G.M."/>
            <person name="Zhong S."/>
            <person name="Goodwin S.B."/>
            <person name="Grigoriev I.V."/>
        </authorList>
    </citation>
    <scope>NUCLEOTIDE SEQUENCE [LARGE SCALE GENOMIC DNA]</scope>
    <source>
        <strain evidence="3">NZE10 / CBS 128990</strain>
    </source>
</reference>
<protein>
    <submittedName>
        <fullName evidence="2">Uncharacterized protein</fullName>
    </submittedName>
</protein>
<organism evidence="2 3">
    <name type="scientific">Dothistroma septosporum (strain NZE10 / CBS 128990)</name>
    <name type="common">Red band needle blight fungus</name>
    <name type="synonym">Mycosphaerella pini</name>
    <dbReference type="NCBI Taxonomy" id="675120"/>
    <lineage>
        <taxon>Eukaryota</taxon>
        <taxon>Fungi</taxon>
        <taxon>Dikarya</taxon>
        <taxon>Ascomycota</taxon>
        <taxon>Pezizomycotina</taxon>
        <taxon>Dothideomycetes</taxon>
        <taxon>Dothideomycetidae</taxon>
        <taxon>Mycosphaerellales</taxon>
        <taxon>Mycosphaerellaceae</taxon>
        <taxon>Dothistroma</taxon>
    </lineage>
</organism>
<gene>
    <name evidence="2" type="ORF">DOTSEDRAFT_82174</name>
</gene>
<evidence type="ECO:0000256" key="1">
    <source>
        <dbReference type="SAM" id="MobiDB-lite"/>
    </source>
</evidence>
<evidence type="ECO:0000313" key="2">
    <source>
        <dbReference type="EMBL" id="EME40538.1"/>
    </source>
</evidence>
<feature type="non-terminal residue" evidence="2">
    <location>
        <position position="108"/>
    </location>
</feature>
<evidence type="ECO:0000313" key="3">
    <source>
        <dbReference type="Proteomes" id="UP000016933"/>
    </source>
</evidence>
<dbReference type="EMBL" id="KB446543">
    <property type="protein sequence ID" value="EME40538.1"/>
    <property type="molecule type" value="Genomic_DNA"/>
</dbReference>
<feature type="compositionally biased region" description="Basic and acidic residues" evidence="1">
    <location>
        <begin position="13"/>
        <end position="27"/>
    </location>
</feature>
<dbReference type="HOGENOM" id="CLU_2203194_0_0_1"/>
<dbReference type="AlphaFoldDB" id="N1PD62"/>
<reference evidence="3" key="1">
    <citation type="journal article" date="2012" name="PLoS Genet.">
        <title>The genomes of the fungal plant pathogens Cladosporium fulvum and Dothistroma septosporum reveal adaptation to different hosts and lifestyles but also signatures of common ancestry.</title>
        <authorList>
            <person name="de Wit P.J.G.M."/>
            <person name="van der Burgt A."/>
            <person name="Oekmen B."/>
            <person name="Stergiopoulos I."/>
            <person name="Abd-Elsalam K.A."/>
            <person name="Aerts A.L."/>
            <person name="Bahkali A.H."/>
            <person name="Beenen H.G."/>
            <person name="Chettri P."/>
            <person name="Cox M.P."/>
            <person name="Datema E."/>
            <person name="de Vries R.P."/>
            <person name="Dhillon B."/>
            <person name="Ganley A.R."/>
            <person name="Griffiths S.A."/>
            <person name="Guo Y."/>
            <person name="Hamelin R.C."/>
            <person name="Henrissat B."/>
            <person name="Kabir M.S."/>
            <person name="Jashni M.K."/>
            <person name="Kema G."/>
            <person name="Klaubauf S."/>
            <person name="Lapidus A."/>
            <person name="Levasseur A."/>
            <person name="Lindquist E."/>
            <person name="Mehrabi R."/>
            <person name="Ohm R.A."/>
            <person name="Owen T.J."/>
            <person name="Salamov A."/>
            <person name="Schwelm A."/>
            <person name="Schijlen E."/>
            <person name="Sun H."/>
            <person name="van den Burg H.A."/>
            <person name="van Ham R.C.H.J."/>
            <person name="Zhang S."/>
            <person name="Goodwin S.B."/>
            <person name="Grigoriev I.V."/>
            <person name="Collemare J."/>
            <person name="Bradshaw R.E."/>
        </authorList>
    </citation>
    <scope>NUCLEOTIDE SEQUENCE [LARGE SCALE GENOMIC DNA]</scope>
    <source>
        <strain evidence="3">NZE10 / CBS 128990</strain>
    </source>
</reference>
<dbReference type="OrthoDB" id="147752at2759"/>
<accession>N1PD62</accession>
<sequence>MSATDVLGIVTIHHRESPSPTCHREPSLDATPPRTVSLSHLGTSRTCVYCTLATIASTNQANQIIRRSQFKHLRNQIGCWSPSGTRVQSPERACINHSRLRENPRHSA</sequence>
<proteinExistence type="predicted"/>